<dbReference type="PANTHER" id="PTHR30319:SF1">
    <property type="entry name" value="TRANSCRIPTIONAL REPRESSOR PAAX"/>
    <property type="match status" value="1"/>
</dbReference>
<dbReference type="PROSITE" id="PS51257">
    <property type="entry name" value="PROKAR_LIPOPROTEIN"/>
    <property type="match status" value="1"/>
</dbReference>
<dbReference type="EMBL" id="MHPJ01000001">
    <property type="protein sequence ID" value="OGZ79582.1"/>
    <property type="molecule type" value="Genomic_DNA"/>
</dbReference>
<gene>
    <name evidence="2" type="ORF">A2358_01300</name>
</gene>
<dbReference type="Proteomes" id="UP000178650">
    <property type="component" value="Unassembled WGS sequence"/>
</dbReference>
<proteinExistence type="predicted"/>
<accession>A0A1G2IY02</accession>
<sequence>MAALKEKILLLLFGGLAFGCAYTPQKQWKVIKTISVEWKKIDKKELFAEIHRLYRSKLVKRITNSDGTLTFILTEKGKLRALTYSFEHMKIEKKDWDGKWRFIVFDVPEKFRTGRDALRWKIKKLGFYELQKSVFIFPYKCEDEINFIIEFFGIRKYVRYGIIDFIDNKAHLKQIFGLK</sequence>
<protein>
    <recommendedName>
        <fullName evidence="1">Transcriptional repressor PaaX-like central Cas2-like domain-containing protein</fullName>
    </recommendedName>
</protein>
<dbReference type="Gene3D" id="3.30.70.2650">
    <property type="match status" value="1"/>
</dbReference>
<evidence type="ECO:0000259" key="1">
    <source>
        <dbReference type="Pfam" id="PF20803"/>
    </source>
</evidence>
<evidence type="ECO:0000313" key="2">
    <source>
        <dbReference type="EMBL" id="OGZ79582.1"/>
    </source>
</evidence>
<name>A0A1G2IY02_9BACT</name>
<dbReference type="InterPro" id="IPR048846">
    <property type="entry name" value="PaaX-like_central"/>
</dbReference>
<feature type="domain" description="Transcriptional repressor PaaX-like central Cas2-like" evidence="1">
    <location>
        <begin position="94"/>
        <end position="161"/>
    </location>
</feature>
<organism evidence="2 3">
    <name type="scientific">Candidatus Staskawiczbacteria bacterium RIFOXYB1_FULL_37_44</name>
    <dbReference type="NCBI Taxonomy" id="1802223"/>
    <lineage>
        <taxon>Bacteria</taxon>
        <taxon>Candidatus Staskawicziibacteriota</taxon>
    </lineage>
</organism>
<reference evidence="2 3" key="1">
    <citation type="journal article" date="2016" name="Nat. Commun.">
        <title>Thousands of microbial genomes shed light on interconnected biogeochemical processes in an aquifer system.</title>
        <authorList>
            <person name="Anantharaman K."/>
            <person name="Brown C.T."/>
            <person name="Hug L.A."/>
            <person name="Sharon I."/>
            <person name="Castelle C.J."/>
            <person name="Probst A.J."/>
            <person name="Thomas B.C."/>
            <person name="Singh A."/>
            <person name="Wilkins M.J."/>
            <person name="Karaoz U."/>
            <person name="Brodie E.L."/>
            <person name="Williams K.H."/>
            <person name="Hubbard S.S."/>
            <person name="Banfield J.F."/>
        </authorList>
    </citation>
    <scope>NUCLEOTIDE SEQUENCE [LARGE SCALE GENOMIC DNA]</scope>
</reference>
<dbReference type="PANTHER" id="PTHR30319">
    <property type="entry name" value="PHENYLACETIC ACID REGULATOR-RELATED TRANSCRIPTIONAL REPRESSOR"/>
    <property type="match status" value="1"/>
</dbReference>
<dbReference type="Pfam" id="PF20803">
    <property type="entry name" value="PaaX_M"/>
    <property type="match status" value="1"/>
</dbReference>
<evidence type="ECO:0000313" key="3">
    <source>
        <dbReference type="Proteomes" id="UP000178650"/>
    </source>
</evidence>
<dbReference type="STRING" id="1802223.A2358_01300"/>
<dbReference type="AlphaFoldDB" id="A0A1G2IY02"/>
<dbReference type="GO" id="GO:0006351">
    <property type="term" value="P:DNA-templated transcription"/>
    <property type="evidence" value="ECO:0007669"/>
    <property type="project" value="TreeGrafter"/>
</dbReference>
<comment type="caution">
    <text evidence="2">The sequence shown here is derived from an EMBL/GenBank/DDBJ whole genome shotgun (WGS) entry which is preliminary data.</text>
</comment>